<dbReference type="GO" id="GO:0070652">
    <property type="term" value="C:HAUS complex"/>
    <property type="evidence" value="ECO:0007669"/>
    <property type="project" value="InterPro"/>
</dbReference>
<feature type="region of interest" description="Disordered" evidence="1">
    <location>
        <begin position="481"/>
        <end position="507"/>
    </location>
</feature>
<dbReference type="PANTHER" id="PTHR16151">
    <property type="entry name" value="HAUS AUGMIN-LIKE COMPLEX SUBUNIT 6"/>
    <property type="match status" value="1"/>
</dbReference>
<dbReference type="EMBL" id="VCGU01000001">
    <property type="protein sequence ID" value="TRY80495.1"/>
    <property type="molecule type" value="Genomic_DNA"/>
</dbReference>
<gene>
    <name evidence="3" type="ORF">TCAL_08849</name>
</gene>
<evidence type="ECO:0000256" key="1">
    <source>
        <dbReference type="SAM" id="MobiDB-lite"/>
    </source>
</evidence>
<evidence type="ECO:0000259" key="2">
    <source>
        <dbReference type="Pfam" id="PF14661"/>
    </source>
</evidence>
<dbReference type="InterPro" id="IPR026797">
    <property type="entry name" value="HAUS_6"/>
</dbReference>
<dbReference type="GO" id="GO:0008017">
    <property type="term" value="F:microtubule binding"/>
    <property type="evidence" value="ECO:0007669"/>
    <property type="project" value="TreeGrafter"/>
</dbReference>
<reference evidence="3 4" key="1">
    <citation type="journal article" date="2018" name="Nat. Ecol. Evol.">
        <title>Genomic signatures of mitonuclear coevolution across populations of Tigriopus californicus.</title>
        <authorList>
            <person name="Barreto F.S."/>
            <person name="Watson E.T."/>
            <person name="Lima T.G."/>
            <person name="Willett C.S."/>
            <person name="Edmands S."/>
            <person name="Li W."/>
            <person name="Burton R.S."/>
        </authorList>
    </citation>
    <scope>NUCLEOTIDE SEQUENCE [LARGE SCALE GENOMIC DNA]</scope>
    <source>
        <strain evidence="3 4">San Diego</strain>
    </source>
</reference>
<dbReference type="OrthoDB" id="6363917at2759"/>
<dbReference type="GO" id="GO:0051225">
    <property type="term" value="P:spindle assembly"/>
    <property type="evidence" value="ECO:0007669"/>
    <property type="project" value="InterPro"/>
</dbReference>
<dbReference type="OMA" id="MMSESSF"/>
<dbReference type="Pfam" id="PF14661">
    <property type="entry name" value="HAUS6_N"/>
    <property type="match status" value="1"/>
</dbReference>
<evidence type="ECO:0000313" key="4">
    <source>
        <dbReference type="Proteomes" id="UP000318571"/>
    </source>
</evidence>
<feature type="domain" description="HAUS augmin-like complex subunit 6 N-terminal" evidence="2">
    <location>
        <begin position="23"/>
        <end position="235"/>
    </location>
</feature>
<dbReference type="AlphaFoldDB" id="A0A553PS49"/>
<feature type="compositionally biased region" description="Polar residues" evidence="1">
    <location>
        <begin position="481"/>
        <end position="493"/>
    </location>
</feature>
<dbReference type="PANTHER" id="PTHR16151:SF2">
    <property type="entry name" value="HAUS AUGMIN-LIKE COMPLEX SUBUNIT 6"/>
    <property type="match status" value="1"/>
</dbReference>
<organism evidence="3 4">
    <name type="scientific">Tigriopus californicus</name>
    <name type="common">Marine copepod</name>
    <dbReference type="NCBI Taxonomy" id="6832"/>
    <lineage>
        <taxon>Eukaryota</taxon>
        <taxon>Metazoa</taxon>
        <taxon>Ecdysozoa</taxon>
        <taxon>Arthropoda</taxon>
        <taxon>Crustacea</taxon>
        <taxon>Multicrustacea</taxon>
        <taxon>Hexanauplia</taxon>
        <taxon>Copepoda</taxon>
        <taxon>Harpacticoida</taxon>
        <taxon>Harpacticidae</taxon>
        <taxon>Tigriopus</taxon>
    </lineage>
</organism>
<dbReference type="STRING" id="6832.A0A553PS49"/>
<dbReference type="InterPro" id="IPR028163">
    <property type="entry name" value="HAUS_6_N"/>
</dbReference>
<keyword evidence="4" id="KW-1185">Reference proteome</keyword>
<sequence>MSGGIQFLSGQSRDFALPQLRHNLWLLGWPRSSDGTGLLADPALFIHPQPVAFQEIMHFLMGVLLGTDTQRKQFFHEIWPILEKKQEAEFRKKVFQYYKQLQLQHKDDLPMVNVSLLQTPGGPKFINFMHQFSQFVLKTEILRVKAKLEDSSPLLKCSSTSQGLIRRRIADNIKSISAIDADLRSYEASLQRDMTHCVDEYRTLKARTRELESQIGQFHDDELEQKCQDFLEKSNELTAQTDSYMTRIQSDLKVVQDIIVKGNNARLKLDLGQVARKGDGIPEVFDRIFAAAEHSKHQIQPMSFDLETIQVRNHQIHQERRMFQGRKSQLEHELLPKIKDQIRVLEGQIAPKRHPITLTQRPQIRLDFSAPCQKSLHTSLDLTPTKHEPSNLGNSVEISQTLKRVSGGPKRIPNFYQPSMMSESSFQDDEAHHPVANQPFYPRSQLSSTSSHHNCTTRGDMSQTRVCSIEESKMSVFSPILSSSRMEPNSPRSTFKVISPRQPGGSTLEQSKIAHYRSVLNATRASASERIPESPQEIEKKDLGLPTSFEPIRLSPTLWEESPRGSSEAKVRPRSFDLEDQTIATRLDDLMNTLALDSSNLLDEDSVNEMPSIHVNL</sequence>
<accession>A0A553PS49</accession>
<dbReference type="GO" id="GO:1990498">
    <property type="term" value="C:mitotic spindle microtubule"/>
    <property type="evidence" value="ECO:0007669"/>
    <property type="project" value="TreeGrafter"/>
</dbReference>
<evidence type="ECO:0000313" key="3">
    <source>
        <dbReference type="EMBL" id="TRY80495.1"/>
    </source>
</evidence>
<protein>
    <recommendedName>
        <fullName evidence="2">HAUS augmin-like complex subunit 6 N-terminal domain-containing protein</fullName>
    </recommendedName>
</protein>
<comment type="caution">
    <text evidence="3">The sequence shown here is derived from an EMBL/GenBank/DDBJ whole genome shotgun (WGS) entry which is preliminary data.</text>
</comment>
<name>A0A553PS49_TIGCA</name>
<dbReference type="Proteomes" id="UP000318571">
    <property type="component" value="Chromosome 12"/>
</dbReference>
<proteinExistence type="predicted"/>